<evidence type="ECO:0000313" key="4">
    <source>
        <dbReference type="Proteomes" id="UP000236649"/>
    </source>
</evidence>
<feature type="region of interest" description="Disordered" evidence="1">
    <location>
        <begin position="668"/>
        <end position="690"/>
    </location>
</feature>
<evidence type="ECO:0000256" key="1">
    <source>
        <dbReference type="SAM" id="MobiDB-lite"/>
    </source>
</evidence>
<gene>
    <name evidence="3" type="ORF">C2L64_11975</name>
</gene>
<protein>
    <submittedName>
        <fullName evidence="3">Preprotein translocase subunit TatB</fullName>
    </submittedName>
</protein>
<feature type="transmembrane region" description="Helical" evidence="2">
    <location>
        <begin position="609"/>
        <end position="633"/>
    </location>
</feature>
<name>A0AAN1J8U1_9BURK</name>
<proteinExistence type="predicted"/>
<feature type="transmembrane region" description="Helical" evidence="2">
    <location>
        <begin position="551"/>
        <end position="576"/>
    </location>
</feature>
<dbReference type="Proteomes" id="UP000236649">
    <property type="component" value="Chromosome 1"/>
</dbReference>
<accession>A0AAN1J8U1</accession>
<keyword evidence="2" id="KW-0472">Membrane</keyword>
<evidence type="ECO:0000313" key="3">
    <source>
        <dbReference type="EMBL" id="AUT68959.1"/>
    </source>
</evidence>
<sequence>MTLDDLIQKLVEPQEDPMPLLIGLVECLRPRRPNDFNAARQAIHALCFLLSENEAYRVGLRRAVMHLVMGRKQVSLYADTGIFPNNGFFTEVSHRFFRHAILPDIVDLNCLRDAVATVFHRSSDHIWVKGVGVDVWGELLHAMRFEARPGASVENATLRQMSEALRVLSYRVAAIGLDPEFLRLEPSLEQRSSPFMEQNVSMLAYLEQLEAASHAGGRYVAGHKAEAVLEAFDQCRAYGERIHARVAREGTSLSLTLQLRRLEQHIARSRSLIRVLSDAAACRNGSNGSDAIPGIAQLASELIEAVCRKDDVRDFIRQNVEILALRITENSGHSGEHYITAGRLDYLALLKSAFGAGFIVAFMAAIKIPLSMAHWTPLDQAIGFGLNYGLGFMLIHILHGTVATKQPAMTAHAIAAVIDASSRTAHNLEALTTLIARTIRSQTAAIIGNIMLAVPVAMLIAMAYRTATGHHYIDQTKAMHLLHDANPTAQTLFYAAAAGICLFLAGQIAGYFDNVCAYNRIPQRVAGLKWAQRLLGKRRLQRVARYVEGNLGALAGNLFFGFMLAGVWALGALFGLPLDIRHVTFSSAYIGFATAAQDFSVPPDVLLPAVIGTALIGLVNLLVSFTLAFAVALRSRHIAFSQRAQLMRCVLRRLIRHPGEFLLPPMGAGMGKRKRASRRSTQHATLTEDA</sequence>
<dbReference type="PIRSF" id="PIRSF015380">
    <property type="entry name" value="Site-sp_rcmb"/>
    <property type="match status" value="1"/>
</dbReference>
<organism evidence="3 4">
    <name type="scientific">Paraburkholderia hospita</name>
    <dbReference type="NCBI Taxonomy" id="169430"/>
    <lineage>
        <taxon>Bacteria</taxon>
        <taxon>Pseudomonadati</taxon>
        <taxon>Pseudomonadota</taxon>
        <taxon>Betaproteobacteria</taxon>
        <taxon>Burkholderiales</taxon>
        <taxon>Burkholderiaceae</taxon>
        <taxon>Paraburkholderia</taxon>
    </lineage>
</organism>
<feature type="transmembrane region" description="Helical" evidence="2">
    <location>
        <begin position="444"/>
        <end position="464"/>
    </location>
</feature>
<dbReference type="InterPro" id="IPR011385">
    <property type="entry name" value="Site-sp_rcmbase"/>
</dbReference>
<dbReference type="KEGG" id="phs:C2L64_11975"/>
<evidence type="ECO:0000256" key="2">
    <source>
        <dbReference type="SAM" id="Phobius"/>
    </source>
</evidence>
<feature type="transmembrane region" description="Helical" evidence="2">
    <location>
        <begin position="492"/>
        <end position="512"/>
    </location>
</feature>
<dbReference type="Pfam" id="PF10136">
    <property type="entry name" value="SpecificRecomb"/>
    <property type="match status" value="1"/>
</dbReference>
<keyword evidence="2" id="KW-0812">Transmembrane</keyword>
<reference evidence="3 4" key="1">
    <citation type="submission" date="2018-01" db="EMBL/GenBank/DDBJ databases">
        <title>Species boundaries and ecological features among Paraburkholderia terrae DSMZ17804T, P. hospita DSMZ17164T and P. caribensis DSMZ13236T.</title>
        <authorList>
            <person name="Pratama A.A."/>
        </authorList>
    </citation>
    <scope>NUCLEOTIDE SEQUENCE [LARGE SCALE GENOMIC DNA]</scope>
    <source>
        <strain evidence="3 4">DSM 17164</strain>
    </source>
</reference>
<feature type="transmembrane region" description="Helical" evidence="2">
    <location>
        <begin position="381"/>
        <end position="399"/>
    </location>
</feature>
<keyword evidence="2" id="KW-1133">Transmembrane helix</keyword>
<feature type="transmembrane region" description="Helical" evidence="2">
    <location>
        <begin position="353"/>
        <end position="375"/>
    </location>
</feature>
<feature type="compositionally biased region" description="Basic residues" evidence="1">
    <location>
        <begin position="671"/>
        <end position="681"/>
    </location>
</feature>
<dbReference type="EMBL" id="CP026105">
    <property type="protein sequence ID" value="AUT68959.1"/>
    <property type="molecule type" value="Genomic_DNA"/>
</dbReference>
<dbReference type="AlphaFoldDB" id="A0AAN1J8U1"/>